<sequence>MQTRPSSQFGVDGVITINNPDADPANGLVQLPTDTSDRTQQIAEGCRWTATSSFYITGRGGIPQDPSAMVRGGQILSDVRDISDLSIVRAIPEAEDRKAHTNTKAPIVEANAWIINEEGNVELVAVVNSNQALDFLRATCAIKED</sequence>
<gene>
    <name evidence="1" type="ORF">BJP37_31260</name>
</gene>
<dbReference type="AlphaFoldDB" id="A0A1U7NA62"/>
<proteinExistence type="predicted"/>
<evidence type="ECO:0000313" key="2">
    <source>
        <dbReference type="Proteomes" id="UP000186657"/>
    </source>
</evidence>
<keyword evidence="2" id="KW-1185">Reference proteome</keyword>
<dbReference type="EMBL" id="MKZS01000001">
    <property type="protein sequence ID" value="OLT62850.1"/>
    <property type="molecule type" value="Genomic_DNA"/>
</dbReference>
<evidence type="ECO:0008006" key="3">
    <source>
        <dbReference type="Google" id="ProtNLM"/>
    </source>
</evidence>
<protein>
    <recommendedName>
        <fullName evidence="3">S-layer family protein</fullName>
    </recommendedName>
</protein>
<accession>A0A1U7NA62</accession>
<dbReference type="RefSeq" id="WP_075905295.1">
    <property type="nucleotide sequence ID" value="NZ_MKZS01000001.1"/>
</dbReference>
<comment type="caution">
    <text evidence="1">The sequence shown here is derived from an EMBL/GenBank/DDBJ whole genome shotgun (WGS) entry which is preliminary data.</text>
</comment>
<organism evidence="1 2">
    <name type="scientific">Moorena bouillonii PNG</name>
    <dbReference type="NCBI Taxonomy" id="568701"/>
    <lineage>
        <taxon>Bacteria</taxon>
        <taxon>Bacillati</taxon>
        <taxon>Cyanobacteriota</taxon>
        <taxon>Cyanophyceae</taxon>
        <taxon>Coleofasciculales</taxon>
        <taxon>Coleofasciculaceae</taxon>
        <taxon>Moorena</taxon>
    </lineage>
</organism>
<evidence type="ECO:0000313" key="1">
    <source>
        <dbReference type="EMBL" id="OLT62850.1"/>
    </source>
</evidence>
<name>A0A1U7NA62_9CYAN</name>
<reference evidence="1 2" key="1">
    <citation type="submission" date="2016-10" db="EMBL/GenBank/DDBJ databases">
        <title>Comparative genomics uncovers the prolific and rare metabolic potential of the cyanobacterial genus Moorea.</title>
        <authorList>
            <person name="Leao T."/>
            <person name="Castelao G."/>
            <person name="Korobeynikov A."/>
            <person name="Monroe E.A."/>
            <person name="Podell S."/>
            <person name="Glukhov E."/>
            <person name="Allen E."/>
            <person name="Gerwick W.H."/>
            <person name="Gerwick L."/>
        </authorList>
    </citation>
    <scope>NUCLEOTIDE SEQUENCE [LARGE SCALE GENOMIC DNA]</scope>
    <source>
        <strain evidence="1 2">PNG5-198</strain>
    </source>
</reference>
<dbReference type="Proteomes" id="UP000186657">
    <property type="component" value="Unassembled WGS sequence"/>
</dbReference>